<dbReference type="InterPro" id="IPR032675">
    <property type="entry name" value="LRR_dom_sf"/>
</dbReference>
<feature type="domain" description="F-box" evidence="1">
    <location>
        <begin position="1"/>
        <end position="48"/>
    </location>
</feature>
<dbReference type="GO" id="GO:0031146">
    <property type="term" value="P:SCF-dependent proteasomal ubiquitin-dependent protein catabolic process"/>
    <property type="evidence" value="ECO:0007669"/>
    <property type="project" value="TreeGrafter"/>
</dbReference>
<name>A0AAN9Y383_9HEMI</name>
<dbReference type="PROSITE" id="PS50181">
    <property type="entry name" value="FBOX"/>
    <property type="match status" value="2"/>
</dbReference>
<dbReference type="Proteomes" id="UP001367676">
    <property type="component" value="Unassembled WGS sequence"/>
</dbReference>
<dbReference type="AlphaFoldDB" id="A0AAN9Y383"/>
<reference evidence="2 3" key="1">
    <citation type="submission" date="2024-03" db="EMBL/GenBank/DDBJ databases">
        <title>Adaptation during the transition from Ophiocordyceps entomopathogen to insect associate is accompanied by gene loss and intensified selection.</title>
        <authorList>
            <person name="Ward C.M."/>
            <person name="Onetto C.A."/>
            <person name="Borneman A.R."/>
        </authorList>
    </citation>
    <scope>NUCLEOTIDE SEQUENCE [LARGE SCALE GENOMIC DNA]</scope>
    <source>
        <strain evidence="2">AWRI1</strain>
        <tissue evidence="2">Single Adult Female</tissue>
    </source>
</reference>
<proteinExistence type="predicted"/>
<dbReference type="Gene3D" id="1.20.1280.50">
    <property type="match status" value="2"/>
</dbReference>
<accession>A0AAN9Y383</accession>
<dbReference type="Pfam" id="PF12937">
    <property type="entry name" value="F-box-like"/>
    <property type="match status" value="2"/>
</dbReference>
<sequence length="850" mass="98540">MFEFEELPEELTLKIFSYLPQSCLQNCIANVCRKWKRICKDNSLYHHVHFDSTLSLRKVLKIITRYYAIVQKMMISERNDADEILRLVSFCENLRHLILHSCRSSTYTCGRIFSELNAQLISAILEHNNRLEVLEITSSAVQNGSILLSGCNLEKLVIKSDYYYRMIEESKCLLQNKLKILNLQGLIISRETLRRVIIDNQKTLQTIKLDVWQPQLGSYNQIIEAISRCSNLSKLLLRNVAFYFVSDDSFSHLTRFKKLSTIVFSKIEKVTPQAYISLFKQPQSAFLEKVVLNACDGVNGLVVKTIGEYCPALRKFGIHQSKTAELNLVKSDDLLFFVAKCTKLEFLDLCYTHQSIGKAIPKIILLSPHLKKFKFCEYLSDDPEVLLISLFNILERNARNFSINIERNVNSDEYIFGTRIDLPEVYSTRSLVMAQLCQLPEELLLAIFRLVPTSNLVNISLVCKKWKRLATDFTLFHRLIIDVKMKPETVKKLLRKYTNDIQYIEIKNRIDTNELLPHLTKCSYLRSLKLISCQGQVRNISNLNNTVNVQLLRHVLDKCPLIQSLEIRQTAFKNGMRNFCPTPAKFKKLRIKSENNLEVVDRRLEELTDLRDLRLQGVKLYDDRSLIHMCLNNEQTLTVLKLDVWKLPIDEGREDQLMQFIGRCQQLTKLSLQNYSTHGLTDAGFAYLSNLRKLKSLTVTSARKVSARAIMRLFYEPHIHQLEKVNLGRCPELHQLVLKFIADRCPNMRKLYLDQFGLSCPCLGVVDLQYIAAKCPLLEHIELNSMGSAVGDTLPTILRSFPNLRSFKYFVRPLKDYFVEYDPVVRRIKQELPRFYISCSLKYGIVGHKK</sequence>
<protein>
    <recommendedName>
        <fullName evidence="1">F-box domain-containing protein</fullName>
    </recommendedName>
</protein>
<dbReference type="InterPro" id="IPR001810">
    <property type="entry name" value="F-box_dom"/>
</dbReference>
<dbReference type="SUPFAM" id="SSF81383">
    <property type="entry name" value="F-box domain"/>
    <property type="match status" value="2"/>
</dbReference>
<organism evidence="2 3">
    <name type="scientific">Parthenolecanium corni</name>
    <dbReference type="NCBI Taxonomy" id="536013"/>
    <lineage>
        <taxon>Eukaryota</taxon>
        <taxon>Metazoa</taxon>
        <taxon>Ecdysozoa</taxon>
        <taxon>Arthropoda</taxon>
        <taxon>Hexapoda</taxon>
        <taxon>Insecta</taxon>
        <taxon>Pterygota</taxon>
        <taxon>Neoptera</taxon>
        <taxon>Paraneoptera</taxon>
        <taxon>Hemiptera</taxon>
        <taxon>Sternorrhyncha</taxon>
        <taxon>Coccoidea</taxon>
        <taxon>Coccidae</taxon>
        <taxon>Parthenolecanium</taxon>
    </lineage>
</organism>
<dbReference type="PANTHER" id="PTHR13318:SF95">
    <property type="entry name" value="F-BOX PROTEIN YLR352W"/>
    <property type="match status" value="1"/>
</dbReference>
<dbReference type="PANTHER" id="PTHR13318">
    <property type="entry name" value="PARTNER OF PAIRED, ISOFORM B-RELATED"/>
    <property type="match status" value="1"/>
</dbReference>
<dbReference type="InterPro" id="IPR036047">
    <property type="entry name" value="F-box-like_dom_sf"/>
</dbReference>
<dbReference type="SUPFAM" id="SSF52047">
    <property type="entry name" value="RNI-like"/>
    <property type="match status" value="2"/>
</dbReference>
<evidence type="ECO:0000259" key="1">
    <source>
        <dbReference type="PROSITE" id="PS50181"/>
    </source>
</evidence>
<evidence type="ECO:0000313" key="2">
    <source>
        <dbReference type="EMBL" id="KAK7590176.1"/>
    </source>
</evidence>
<dbReference type="EMBL" id="JBBCAQ010000022">
    <property type="protein sequence ID" value="KAK7590176.1"/>
    <property type="molecule type" value="Genomic_DNA"/>
</dbReference>
<dbReference type="SMART" id="SM00256">
    <property type="entry name" value="FBOX"/>
    <property type="match status" value="2"/>
</dbReference>
<gene>
    <name evidence="2" type="ORF">V9T40_001789</name>
</gene>
<dbReference type="GO" id="GO:0019005">
    <property type="term" value="C:SCF ubiquitin ligase complex"/>
    <property type="evidence" value="ECO:0007669"/>
    <property type="project" value="TreeGrafter"/>
</dbReference>
<dbReference type="Gene3D" id="3.80.10.10">
    <property type="entry name" value="Ribonuclease Inhibitor"/>
    <property type="match status" value="2"/>
</dbReference>
<feature type="domain" description="F-box" evidence="1">
    <location>
        <begin position="433"/>
        <end position="479"/>
    </location>
</feature>
<keyword evidence="3" id="KW-1185">Reference proteome</keyword>
<comment type="caution">
    <text evidence="2">The sequence shown here is derived from an EMBL/GenBank/DDBJ whole genome shotgun (WGS) entry which is preliminary data.</text>
</comment>
<evidence type="ECO:0000313" key="3">
    <source>
        <dbReference type="Proteomes" id="UP001367676"/>
    </source>
</evidence>